<dbReference type="Gene3D" id="1.10.10.10">
    <property type="entry name" value="Winged helix-like DNA-binding domain superfamily/Winged helix DNA-binding domain"/>
    <property type="match status" value="1"/>
</dbReference>
<dbReference type="InterPro" id="IPR036388">
    <property type="entry name" value="WH-like_DNA-bd_sf"/>
</dbReference>
<dbReference type="HOGENOM" id="CLU_142189_1_1_1"/>
<evidence type="ECO:0000313" key="3">
    <source>
        <dbReference type="Proteomes" id="UP000000305"/>
    </source>
</evidence>
<protein>
    <recommendedName>
        <fullName evidence="1">Winged helix DNA-binding domain-containing protein</fullName>
    </recommendedName>
</protein>
<dbReference type="KEGG" id="dpx:DAPPUDRAFT_345688"/>
<dbReference type="Proteomes" id="UP000000305">
    <property type="component" value="Unassembled WGS sequence"/>
</dbReference>
<gene>
    <name evidence="2" type="ORF">DAPPUDRAFT_345688</name>
</gene>
<evidence type="ECO:0000313" key="2">
    <source>
        <dbReference type="EMBL" id="EFX60038.1"/>
    </source>
</evidence>
<accession>E9I7J2</accession>
<name>E9I7J2_DAPPU</name>
<keyword evidence="3" id="KW-1185">Reference proteome</keyword>
<dbReference type="PANTHER" id="PTHR37318:SF1">
    <property type="entry name" value="BSL7504 PROTEIN"/>
    <property type="match status" value="1"/>
</dbReference>
<dbReference type="PANTHER" id="PTHR37318">
    <property type="entry name" value="BSL7504 PROTEIN"/>
    <property type="match status" value="1"/>
</dbReference>
<reference evidence="2 3" key="1">
    <citation type="journal article" date="2011" name="Science">
        <title>The ecoresponsive genome of Daphnia pulex.</title>
        <authorList>
            <person name="Colbourne J.K."/>
            <person name="Pfrender M.E."/>
            <person name="Gilbert D."/>
            <person name="Thomas W.K."/>
            <person name="Tucker A."/>
            <person name="Oakley T.H."/>
            <person name="Tokishita S."/>
            <person name="Aerts A."/>
            <person name="Arnold G.J."/>
            <person name="Basu M.K."/>
            <person name="Bauer D.J."/>
            <person name="Caceres C.E."/>
            <person name="Carmel L."/>
            <person name="Casola C."/>
            <person name="Choi J.H."/>
            <person name="Detter J.C."/>
            <person name="Dong Q."/>
            <person name="Dusheyko S."/>
            <person name="Eads B.D."/>
            <person name="Frohlich T."/>
            <person name="Geiler-Samerotte K.A."/>
            <person name="Gerlach D."/>
            <person name="Hatcher P."/>
            <person name="Jogdeo S."/>
            <person name="Krijgsveld J."/>
            <person name="Kriventseva E.V."/>
            <person name="Kultz D."/>
            <person name="Laforsch C."/>
            <person name="Lindquist E."/>
            <person name="Lopez J."/>
            <person name="Manak J.R."/>
            <person name="Muller J."/>
            <person name="Pangilinan J."/>
            <person name="Patwardhan R.P."/>
            <person name="Pitluck S."/>
            <person name="Pritham E.J."/>
            <person name="Rechtsteiner A."/>
            <person name="Rho M."/>
            <person name="Rogozin I.B."/>
            <person name="Sakarya O."/>
            <person name="Salamov A."/>
            <person name="Schaack S."/>
            <person name="Shapiro H."/>
            <person name="Shiga Y."/>
            <person name="Skalitzky C."/>
            <person name="Smith Z."/>
            <person name="Souvorov A."/>
            <person name="Sung W."/>
            <person name="Tang Z."/>
            <person name="Tsuchiya D."/>
            <person name="Tu H."/>
            <person name="Vos H."/>
            <person name="Wang M."/>
            <person name="Wolf Y.I."/>
            <person name="Yamagata H."/>
            <person name="Yamada T."/>
            <person name="Ye Y."/>
            <person name="Shaw J.R."/>
            <person name="Andrews J."/>
            <person name="Crease T.J."/>
            <person name="Tang H."/>
            <person name="Lucas S.M."/>
            <person name="Robertson H.M."/>
            <person name="Bork P."/>
            <person name="Koonin E.V."/>
            <person name="Zdobnov E.M."/>
            <person name="Grigoriev I.V."/>
            <person name="Lynch M."/>
            <person name="Boore J.L."/>
        </authorList>
    </citation>
    <scope>NUCLEOTIDE SEQUENCE [LARGE SCALE GENOMIC DNA]</scope>
</reference>
<proteinExistence type="predicted"/>
<evidence type="ECO:0000259" key="1">
    <source>
        <dbReference type="Pfam" id="PF13601"/>
    </source>
</evidence>
<dbReference type="OrthoDB" id="10372734at2759"/>
<dbReference type="SUPFAM" id="SSF46785">
    <property type="entry name" value="Winged helix' DNA-binding domain"/>
    <property type="match status" value="1"/>
</dbReference>
<sequence>MSSLMVNDSMDFLTLKDILDVTDGNLASHAAALEKIEYIKIVKEFVGKKTRTSFEATLLGKAEFYKHLKALEELIKGN</sequence>
<organism evidence="2 3">
    <name type="scientific">Daphnia pulex</name>
    <name type="common">Water flea</name>
    <dbReference type="NCBI Taxonomy" id="6669"/>
    <lineage>
        <taxon>Eukaryota</taxon>
        <taxon>Metazoa</taxon>
        <taxon>Ecdysozoa</taxon>
        <taxon>Arthropoda</taxon>
        <taxon>Crustacea</taxon>
        <taxon>Branchiopoda</taxon>
        <taxon>Diplostraca</taxon>
        <taxon>Cladocera</taxon>
        <taxon>Anomopoda</taxon>
        <taxon>Daphniidae</taxon>
        <taxon>Daphnia</taxon>
    </lineage>
</organism>
<dbReference type="EMBL" id="GL737259">
    <property type="protein sequence ID" value="EFX60038.1"/>
    <property type="molecule type" value="Genomic_DNA"/>
</dbReference>
<dbReference type="Pfam" id="PF13601">
    <property type="entry name" value="HTH_34"/>
    <property type="match status" value="1"/>
</dbReference>
<dbReference type="AlphaFoldDB" id="E9I7J2"/>
<dbReference type="InParanoid" id="E9I7J2"/>
<dbReference type="InterPro" id="IPR027395">
    <property type="entry name" value="WH_DNA-bd_dom"/>
</dbReference>
<dbReference type="InterPro" id="IPR036390">
    <property type="entry name" value="WH_DNA-bd_sf"/>
</dbReference>
<feature type="domain" description="Winged helix DNA-binding" evidence="1">
    <location>
        <begin position="1"/>
        <end position="75"/>
    </location>
</feature>